<dbReference type="Proteomes" id="UP000694723">
    <property type="component" value="Unplaced"/>
</dbReference>
<name>A0A8D0YS69_PIG</name>
<evidence type="ECO:0000313" key="3">
    <source>
        <dbReference type="Proteomes" id="UP000694720"/>
    </source>
</evidence>
<dbReference type="Proteomes" id="UP000694720">
    <property type="component" value="Unplaced"/>
</dbReference>
<dbReference type="AlphaFoldDB" id="A0A8D0YS69"/>
<dbReference type="Ensembl" id="ENSSSCT00050044367.1">
    <property type="protein sequence ID" value="ENSSSCP00050018262.1"/>
    <property type="gene ID" value="ENSSSCG00050033084.1"/>
</dbReference>
<accession>A0A8D0YS69</accession>
<dbReference type="Proteomes" id="UP000694725">
    <property type="component" value="Unplaced"/>
</dbReference>
<dbReference type="Proteomes" id="UP000694571">
    <property type="component" value="Unplaced"/>
</dbReference>
<dbReference type="Proteomes" id="UP000694728">
    <property type="component" value="Unplaced"/>
</dbReference>
<dbReference type="Ensembl" id="ENSSSCT00035020827.1">
    <property type="protein sequence ID" value="ENSSSCP00035007503.1"/>
    <property type="gene ID" value="ENSSSCG00035016308.1"/>
</dbReference>
<dbReference type="Proteomes" id="UP000694722">
    <property type="component" value="Unplaced"/>
</dbReference>
<feature type="domain" description="MRN complex-interacting protein N-terminal" evidence="1">
    <location>
        <begin position="9"/>
        <end position="71"/>
    </location>
</feature>
<evidence type="ECO:0000313" key="2">
    <source>
        <dbReference type="Ensembl" id="ENSSSCP00035007503.1"/>
    </source>
</evidence>
<reference evidence="2" key="1">
    <citation type="submission" date="2025-05" db="UniProtKB">
        <authorList>
            <consortium name="Ensembl"/>
        </authorList>
    </citation>
    <scope>IDENTIFICATION</scope>
</reference>
<organism evidence="2 3">
    <name type="scientific">Sus scrofa</name>
    <name type="common">Pig</name>
    <dbReference type="NCBI Taxonomy" id="9823"/>
    <lineage>
        <taxon>Eukaryota</taxon>
        <taxon>Metazoa</taxon>
        <taxon>Chordata</taxon>
        <taxon>Craniata</taxon>
        <taxon>Vertebrata</taxon>
        <taxon>Euteleostomi</taxon>
        <taxon>Mammalia</taxon>
        <taxon>Eutheria</taxon>
        <taxon>Laurasiatheria</taxon>
        <taxon>Artiodactyla</taxon>
        <taxon>Suina</taxon>
        <taxon>Suidae</taxon>
        <taxon>Sus</taxon>
    </lineage>
</organism>
<dbReference type="PANTHER" id="PTHR15863:SF2">
    <property type="entry name" value="MRN COMPLEX-INTERACTING PROTEIN"/>
    <property type="match status" value="1"/>
</dbReference>
<dbReference type="Pfam" id="PF15749">
    <property type="entry name" value="MRNIP"/>
    <property type="match status" value="1"/>
</dbReference>
<dbReference type="Ensembl" id="ENSSSCT00040049551.1">
    <property type="protein sequence ID" value="ENSSSCP00040020582.1"/>
    <property type="gene ID" value="ENSSSCG00040037025.1"/>
</dbReference>
<dbReference type="Proteomes" id="UP000694726">
    <property type="component" value="Unplaced"/>
</dbReference>
<proteinExistence type="predicted"/>
<dbReference type="Proteomes" id="UP000694724">
    <property type="component" value="Unplaced"/>
</dbReference>
<dbReference type="Ensembl" id="ENSSSCT00060079846.1">
    <property type="protein sequence ID" value="ENSSSCP00060034561.1"/>
    <property type="gene ID" value="ENSSSCG00060058548.1"/>
</dbReference>
<dbReference type="InterPro" id="IPR032739">
    <property type="entry name" value="MRNIP"/>
</dbReference>
<dbReference type="Ensembl" id="ENSSSCT00055027445.1">
    <property type="protein sequence ID" value="ENSSSCP00055021840.1"/>
    <property type="gene ID" value="ENSSSCG00055013927.1"/>
</dbReference>
<dbReference type="Ensembl" id="ENSSSCT00065043560.1">
    <property type="protein sequence ID" value="ENSSSCP00065018527.1"/>
    <property type="gene ID" value="ENSSSCG00065032156.1"/>
</dbReference>
<dbReference type="Ensembl" id="ENSSSCT00015092763.1">
    <property type="protein sequence ID" value="ENSSSCP00015037933.1"/>
    <property type="gene ID" value="ENSSSCG00015069291.1"/>
</dbReference>
<dbReference type="InterPro" id="IPR049472">
    <property type="entry name" value="MRNIP_N"/>
</dbReference>
<dbReference type="PANTHER" id="PTHR15863">
    <property type="entry name" value="MRN COMPLEX-INTERACTING PROTEIN"/>
    <property type="match status" value="1"/>
</dbReference>
<dbReference type="Ensembl" id="ENSSSCT00045059323.1">
    <property type="protein sequence ID" value="ENSSSCP00045041570.1"/>
    <property type="gene ID" value="ENSSSCG00045034635.1"/>
</dbReference>
<protein>
    <recommendedName>
        <fullName evidence="1">MRN complex-interacting protein N-terminal domain-containing protein</fullName>
    </recommendedName>
</protein>
<sequence length="87" mass="10058">MAPPQQARVLRCCHCLLFQAHQVKKSLKWTCKACGEKQSFFRAYGEGSGADCRRHVQKLNLLQGQISELSLRYTRSPKDYTLRVQMK</sequence>
<evidence type="ECO:0000259" key="1">
    <source>
        <dbReference type="Pfam" id="PF15749"/>
    </source>
</evidence>